<protein>
    <submittedName>
        <fullName evidence="1">Uncharacterized protein</fullName>
    </submittedName>
</protein>
<dbReference type="Proteomes" id="UP001286313">
    <property type="component" value="Unassembled WGS sequence"/>
</dbReference>
<gene>
    <name evidence="1" type="ORF">Pcinc_038392</name>
</gene>
<dbReference type="EMBL" id="JAWQEG010006315">
    <property type="protein sequence ID" value="KAK3855189.1"/>
    <property type="molecule type" value="Genomic_DNA"/>
</dbReference>
<accession>A0AAE1BTV4</accession>
<reference evidence="1" key="1">
    <citation type="submission" date="2023-10" db="EMBL/GenBank/DDBJ databases">
        <title>Genome assemblies of two species of porcelain crab, Petrolisthes cinctipes and Petrolisthes manimaculis (Anomura: Porcellanidae).</title>
        <authorList>
            <person name="Angst P."/>
        </authorList>
    </citation>
    <scope>NUCLEOTIDE SEQUENCE</scope>
    <source>
        <strain evidence="1">PB745_01</strain>
        <tissue evidence="1">Gill</tissue>
    </source>
</reference>
<organism evidence="1 2">
    <name type="scientific">Petrolisthes cinctipes</name>
    <name type="common">Flat porcelain crab</name>
    <dbReference type="NCBI Taxonomy" id="88211"/>
    <lineage>
        <taxon>Eukaryota</taxon>
        <taxon>Metazoa</taxon>
        <taxon>Ecdysozoa</taxon>
        <taxon>Arthropoda</taxon>
        <taxon>Crustacea</taxon>
        <taxon>Multicrustacea</taxon>
        <taxon>Malacostraca</taxon>
        <taxon>Eumalacostraca</taxon>
        <taxon>Eucarida</taxon>
        <taxon>Decapoda</taxon>
        <taxon>Pleocyemata</taxon>
        <taxon>Anomura</taxon>
        <taxon>Galatheoidea</taxon>
        <taxon>Porcellanidae</taxon>
        <taxon>Petrolisthes</taxon>
    </lineage>
</organism>
<proteinExistence type="predicted"/>
<dbReference type="AlphaFoldDB" id="A0AAE1BTV4"/>
<evidence type="ECO:0000313" key="2">
    <source>
        <dbReference type="Proteomes" id="UP001286313"/>
    </source>
</evidence>
<keyword evidence="2" id="KW-1185">Reference proteome</keyword>
<name>A0AAE1BTV4_PETCI</name>
<sequence length="72" mass="8000">MRHFTFDLPHDALNKSLYLRENLKYALLGSLKEAGMVSPLRINRLEVKETPSAVQVLFTTLRQGGIGRGCAG</sequence>
<evidence type="ECO:0000313" key="1">
    <source>
        <dbReference type="EMBL" id="KAK3855189.1"/>
    </source>
</evidence>
<comment type="caution">
    <text evidence="1">The sequence shown here is derived from an EMBL/GenBank/DDBJ whole genome shotgun (WGS) entry which is preliminary data.</text>
</comment>